<dbReference type="Proteomes" id="UP000095192">
    <property type="component" value="Unassembled WGS sequence"/>
</dbReference>
<organism evidence="1 2">
    <name type="scientific">Cyclospora cayetanensis</name>
    <dbReference type="NCBI Taxonomy" id="88456"/>
    <lineage>
        <taxon>Eukaryota</taxon>
        <taxon>Sar</taxon>
        <taxon>Alveolata</taxon>
        <taxon>Apicomplexa</taxon>
        <taxon>Conoidasida</taxon>
        <taxon>Coccidia</taxon>
        <taxon>Eucoccidiorida</taxon>
        <taxon>Eimeriorina</taxon>
        <taxon>Eimeriidae</taxon>
        <taxon>Cyclospora</taxon>
    </lineage>
</organism>
<proteinExistence type="predicted"/>
<evidence type="ECO:0000313" key="2">
    <source>
        <dbReference type="Proteomes" id="UP000095192"/>
    </source>
</evidence>
<evidence type="ECO:0000313" key="1">
    <source>
        <dbReference type="EMBL" id="OEH73932.1"/>
    </source>
</evidence>
<sequence length="137" mass="14441">MAVQRNAFSLYVSASPPRGLGLRERMCRCCCRRAVDLPFCSNSRENCDLLQGTRATESQRIKNACGWELTAVAASAVAAAVAPAGARAVAAVVAAAAEADFGFSLAFLQLTALHRKLPLSCSCLLAATSTLHLQREG</sequence>
<comment type="caution">
    <text evidence="1">The sequence shown here is derived from an EMBL/GenBank/DDBJ whole genome shotgun (WGS) entry which is preliminary data.</text>
</comment>
<dbReference type="EMBL" id="JROU02002204">
    <property type="protein sequence ID" value="OEH73932.1"/>
    <property type="molecule type" value="Genomic_DNA"/>
</dbReference>
<name>A0A1D3CRZ8_9EIME</name>
<dbReference type="AlphaFoldDB" id="A0A1D3CRZ8"/>
<dbReference type="VEuPathDB" id="ToxoDB:cyc_07875"/>
<gene>
    <name evidence="1" type="ORF">cyc_07875</name>
</gene>
<reference evidence="1 2" key="1">
    <citation type="journal article" date="2016" name="BMC Genomics">
        <title>Comparative genomics reveals Cyclospora cayetanensis possesses coccidia-like metabolism and invasion components but unique surface antigens.</title>
        <authorList>
            <person name="Liu S."/>
            <person name="Wang L."/>
            <person name="Zheng H."/>
            <person name="Xu Z."/>
            <person name="Roellig D.M."/>
            <person name="Li N."/>
            <person name="Frace M.A."/>
            <person name="Tang K."/>
            <person name="Arrowood M.J."/>
            <person name="Moss D.M."/>
            <person name="Zhang L."/>
            <person name="Feng Y."/>
            <person name="Xiao L."/>
        </authorList>
    </citation>
    <scope>NUCLEOTIDE SEQUENCE [LARGE SCALE GENOMIC DNA]</scope>
    <source>
        <strain evidence="1 2">CHN_HEN01</strain>
    </source>
</reference>
<protein>
    <submittedName>
        <fullName evidence="1">Uncharacterized protein</fullName>
    </submittedName>
</protein>
<keyword evidence="2" id="KW-1185">Reference proteome</keyword>
<dbReference type="InParanoid" id="A0A1D3CRZ8"/>
<accession>A0A1D3CRZ8</accession>